<protein>
    <submittedName>
        <fullName evidence="1">Uncharacterized protein</fullName>
    </submittedName>
</protein>
<name>A0A5Q4YU94_9BURK</name>
<proteinExistence type="predicted"/>
<reference evidence="1 2" key="1">
    <citation type="submission" date="2019-08" db="EMBL/GenBank/DDBJ databases">
        <authorList>
            <person name="Herpell B J."/>
        </authorList>
    </citation>
    <scope>NUCLEOTIDE SEQUENCE [LARGE SCALE GENOMIC DNA]</scope>
    <source>
        <strain evidence="2">Msb3</strain>
    </source>
</reference>
<dbReference type="EMBL" id="LR699553">
    <property type="protein sequence ID" value="VVD26738.1"/>
    <property type="molecule type" value="Genomic_DNA"/>
</dbReference>
<accession>A0A5Q4YU94</accession>
<gene>
    <name evidence="1" type="ORF">PDMSB3_0276</name>
</gene>
<dbReference type="KEGG" id="pdio:PDMSB3_0276"/>
<dbReference type="AlphaFoldDB" id="A0A5Q4YU94"/>
<dbReference type="Proteomes" id="UP000325811">
    <property type="component" value="Chromosome I"/>
</dbReference>
<evidence type="ECO:0000313" key="2">
    <source>
        <dbReference type="Proteomes" id="UP000325811"/>
    </source>
</evidence>
<sequence>MQGCQTARRLRAIQSSGAADGAADFSKGVLQGAFFAAARRGFFRAIFGRAARLFLRCARPLAGVRG</sequence>
<organism evidence="1 2">
    <name type="scientific">Paraburkholderia dioscoreae</name>
    <dbReference type="NCBI Taxonomy" id="2604047"/>
    <lineage>
        <taxon>Bacteria</taxon>
        <taxon>Pseudomonadati</taxon>
        <taxon>Pseudomonadota</taxon>
        <taxon>Betaproteobacteria</taxon>
        <taxon>Burkholderiales</taxon>
        <taxon>Burkholderiaceae</taxon>
        <taxon>Paraburkholderia</taxon>
    </lineage>
</organism>
<evidence type="ECO:0000313" key="1">
    <source>
        <dbReference type="EMBL" id="VVD26738.1"/>
    </source>
</evidence>
<keyword evidence="2" id="KW-1185">Reference proteome</keyword>